<name>A0A8K0SD91_9HYPO</name>
<evidence type="ECO:0000256" key="2">
    <source>
        <dbReference type="ARBA" id="ARBA00022692"/>
    </source>
</evidence>
<keyword evidence="3 6" id="KW-1133">Transmembrane helix</keyword>
<dbReference type="InterPro" id="IPR052337">
    <property type="entry name" value="SAT4-like"/>
</dbReference>
<accession>A0A8K0SD91</accession>
<evidence type="ECO:0000256" key="1">
    <source>
        <dbReference type="ARBA" id="ARBA00004141"/>
    </source>
</evidence>
<organism evidence="8 9">
    <name type="scientific">Stachybotrys elegans</name>
    <dbReference type="NCBI Taxonomy" id="80388"/>
    <lineage>
        <taxon>Eukaryota</taxon>
        <taxon>Fungi</taxon>
        <taxon>Dikarya</taxon>
        <taxon>Ascomycota</taxon>
        <taxon>Pezizomycotina</taxon>
        <taxon>Sordariomycetes</taxon>
        <taxon>Hypocreomycetidae</taxon>
        <taxon>Hypocreales</taxon>
        <taxon>Stachybotryaceae</taxon>
        <taxon>Stachybotrys</taxon>
    </lineage>
</organism>
<dbReference type="OrthoDB" id="5329176at2759"/>
<comment type="similarity">
    <text evidence="5">Belongs to the SAT4 family.</text>
</comment>
<feature type="transmembrane region" description="Helical" evidence="6">
    <location>
        <begin position="211"/>
        <end position="232"/>
    </location>
</feature>
<dbReference type="Pfam" id="PF20684">
    <property type="entry name" value="Fung_rhodopsin"/>
    <property type="match status" value="1"/>
</dbReference>
<feature type="transmembrane region" description="Helical" evidence="6">
    <location>
        <begin position="127"/>
        <end position="151"/>
    </location>
</feature>
<comment type="subcellular location">
    <subcellularLocation>
        <location evidence="1">Membrane</location>
        <topology evidence="1">Multi-pass membrane protein</topology>
    </subcellularLocation>
</comment>
<feature type="domain" description="Rhodopsin" evidence="7">
    <location>
        <begin position="36"/>
        <end position="270"/>
    </location>
</feature>
<keyword evidence="4 6" id="KW-0472">Membrane</keyword>
<keyword evidence="2 6" id="KW-0812">Transmembrane</keyword>
<dbReference type="InterPro" id="IPR049326">
    <property type="entry name" value="Rhodopsin_dom_fungi"/>
</dbReference>
<gene>
    <name evidence="8" type="ORF">B0I35DRAFT_498605</name>
</gene>
<feature type="transmembrane region" description="Helical" evidence="6">
    <location>
        <begin position="92"/>
        <end position="115"/>
    </location>
</feature>
<evidence type="ECO:0000256" key="6">
    <source>
        <dbReference type="SAM" id="Phobius"/>
    </source>
</evidence>
<sequence length="283" mass="32159">MSTEMPATHGGIAPHYHALFAVDAVAIAVSAVCLVLRFIQQRRTWGALWWDDWTCLGAMIVSCGLLPVWLVSKAGHHIWTYTFDDLSQFLKTLFVLELLYSSSICLAKLSVLFLYTRLFSVVSIAKVQIYVLFFLVVAFWLSSIFGVIFTYDPVYAAWEPWIPHTMINMRDFYLATGSINTCLDLAILIFPQTMVWKIQMSTKKKFLISMLFLLGALVCTASVARIVCIVQYDETDLTSDVGNMFLWTVLEPSLAIICCCLPVIYKLFKRNRWEIPSSAEESK</sequence>
<reference evidence="8" key="1">
    <citation type="journal article" date="2021" name="Nat. Commun.">
        <title>Genetic determinants of endophytism in the Arabidopsis root mycobiome.</title>
        <authorList>
            <person name="Mesny F."/>
            <person name="Miyauchi S."/>
            <person name="Thiergart T."/>
            <person name="Pickel B."/>
            <person name="Atanasova L."/>
            <person name="Karlsson M."/>
            <person name="Huettel B."/>
            <person name="Barry K.W."/>
            <person name="Haridas S."/>
            <person name="Chen C."/>
            <person name="Bauer D."/>
            <person name="Andreopoulos W."/>
            <person name="Pangilinan J."/>
            <person name="LaButti K."/>
            <person name="Riley R."/>
            <person name="Lipzen A."/>
            <person name="Clum A."/>
            <person name="Drula E."/>
            <person name="Henrissat B."/>
            <person name="Kohler A."/>
            <person name="Grigoriev I.V."/>
            <person name="Martin F.M."/>
            <person name="Hacquard S."/>
        </authorList>
    </citation>
    <scope>NUCLEOTIDE SEQUENCE</scope>
    <source>
        <strain evidence="8">MPI-CAGE-CH-0235</strain>
    </source>
</reference>
<dbReference type="Proteomes" id="UP000813444">
    <property type="component" value="Unassembled WGS sequence"/>
</dbReference>
<dbReference type="EMBL" id="JAGPNK010000036">
    <property type="protein sequence ID" value="KAH7303333.1"/>
    <property type="molecule type" value="Genomic_DNA"/>
</dbReference>
<feature type="transmembrane region" description="Helical" evidence="6">
    <location>
        <begin position="244"/>
        <end position="265"/>
    </location>
</feature>
<proteinExistence type="inferred from homology"/>
<dbReference type="AlphaFoldDB" id="A0A8K0SD91"/>
<evidence type="ECO:0000313" key="9">
    <source>
        <dbReference type="Proteomes" id="UP000813444"/>
    </source>
</evidence>
<protein>
    <recommendedName>
        <fullName evidence="7">Rhodopsin domain-containing protein</fullName>
    </recommendedName>
</protein>
<evidence type="ECO:0000313" key="8">
    <source>
        <dbReference type="EMBL" id="KAH7303333.1"/>
    </source>
</evidence>
<evidence type="ECO:0000256" key="5">
    <source>
        <dbReference type="ARBA" id="ARBA00038359"/>
    </source>
</evidence>
<dbReference type="PANTHER" id="PTHR33048:SF47">
    <property type="entry name" value="INTEGRAL MEMBRANE PROTEIN-RELATED"/>
    <property type="match status" value="1"/>
</dbReference>
<feature type="transmembrane region" description="Helical" evidence="6">
    <location>
        <begin position="48"/>
        <end position="72"/>
    </location>
</feature>
<evidence type="ECO:0000259" key="7">
    <source>
        <dbReference type="Pfam" id="PF20684"/>
    </source>
</evidence>
<dbReference type="GO" id="GO:0016020">
    <property type="term" value="C:membrane"/>
    <property type="evidence" value="ECO:0007669"/>
    <property type="project" value="UniProtKB-SubCell"/>
</dbReference>
<evidence type="ECO:0000256" key="4">
    <source>
        <dbReference type="ARBA" id="ARBA00023136"/>
    </source>
</evidence>
<evidence type="ECO:0000256" key="3">
    <source>
        <dbReference type="ARBA" id="ARBA00022989"/>
    </source>
</evidence>
<keyword evidence="9" id="KW-1185">Reference proteome</keyword>
<feature type="transmembrane region" description="Helical" evidence="6">
    <location>
        <begin position="15"/>
        <end position="36"/>
    </location>
</feature>
<feature type="transmembrane region" description="Helical" evidence="6">
    <location>
        <begin position="171"/>
        <end position="190"/>
    </location>
</feature>
<comment type="caution">
    <text evidence="8">The sequence shown here is derived from an EMBL/GenBank/DDBJ whole genome shotgun (WGS) entry which is preliminary data.</text>
</comment>
<dbReference type="PANTHER" id="PTHR33048">
    <property type="entry name" value="PTH11-LIKE INTEGRAL MEMBRANE PROTEIN (AFU_ORTHOLOGUE AFUA_5G11245)"/>
    <property type="match status" value="1"/>
</dbReference>